<dbReference type="AlphaFoldDB" id="A0A835BWI7"/>
<proteinExistence type="predicted"/>
<evidence type="ECO:0000313" key="1">
    <source>
        <dbReference type="EMBL" id="KAF8714952.1"/>
    </source>
</evidence>
<dbReference type="OrthoDB" id="693219at2759"/>
<dbReference type="EMBL" id="JACEFO010001734">
    <property type="protein sequence ID" value="KAF8714952.1"/>
    <property type="molecule type" value="Genomic_DNA"/>
</dbReference>
<comment type="caution">
    <text evidence="1">The sequence shown here is derived from an EMBL/GenBank/DDBJ whole genome shotgun (WGS) entry which is preliminary data.</text>
</comment>
<evidence type="ECO:0000313" key="2">
    <source>
        <dbReference type="Proteomes" id="UP000636709"/>
    </source>
</evidence>
<name>A0A835BWI7_9POAL</name>
<keyword evidence="2" id="KW-1185">Reference proteome</keyword>
<sequence length="132" mass="15906">MFWRNIKTRDESSCEACTGVLETLEHIFSTCPRALVIWQTTEIEISANEHRFPWFLGKEFSLPSNVWLDIILLILWHIWKGRNALIFDHKLMTATDVLRRVTHDLDAWSCRYRRHKMDLKRWRDFINSRCNS</sequence>
<evidence type="ECO:0008006" key="3">
    <source>
        <dbReference type="Google" id="ProtNLM"/>
    </source>
</evidence>
<organism evidence="1 2">
    <name type="scientific">Digitaria exilis</name>
    <dbReference type="NCBI Taxonomy" id="1010633"/>
    <lineage>
        <taxon>Eukaryota</taxon>
        <taxon>Viridiplantae</taxon>
        <taxon>Streptophyta</taxon>
        <taxon>Embryophyta</taxon>
        <taxon>Tracheophyta</taxon>
        <taxon>Spermatophyta</taxon>
        <taxon>Magnoliopsida</taxon>
        <taxon>Liliopsida</taxon>
        <taxon>Poales</taxon>
        <taxon>Poaceae</taxon>
        <taxon>PACMAD clade</taxon>
        <taxon>Panicoideae</taxon>
        <taxon>Panicodae</taxon>
        <taxon>Paniceae</taxon>
        <taxon>Anthephorinae</taxon>
        <taxon>Digitaria</taxon>
    </lineage>
</organism>
<protein>
    <recommendedName>
        <fullName evidence="3">Reverse transcriptase zinc-binding domain-containing protein</fullName>
    </recommendedName>
</protein>
<gene>
    <name evidence="1" type="ORF">HU200_027493</name>
</gene>
<accession>A0A835BWI7</accession>
<reference evidence="1" key="1">
    <citation type="submission" date="2020-07" db="EMBL/GenBank/DDBJ databases">
        <title>Genome sequence and genetic diversity analysis of an under-domesticated orphan crop, white fonio (Digitaria exilis).</title>
        <authorList>
            <person name="Bennetzen J.L."/>
            <person name="Chen S."/>
            <person name="Ma X."/>
            <person name="Wang X."/>
            <person name="Yssel A.E.J."/>
            <person name="Chaluvadi S.R."/>
            <person name="Johnson M."/>
            <person name="Gangashetty P."/>
            <person name="Hamidou F."/>
            <person name="Sanogo M.D."/>
            <person name="Zwaenepoel A."/>
            <person name="Wallace J."/>
            <person name="Van De Peer Y."/>
            <person name="Van Deynze A."/>
        </authorList>
    </citation>
    <scope>NUCLEOTIDE SEQUENCE</scope>
    <source>
        <tissue evidence="1">Leaves</tissue>
    </source>
</reference>
<dbReference type="Proteomes" id="UP000636709">
    <property type="component" value="Unassembled WGS sequence"/>
</dbReference>